<dbReference type="GO" id="GO:0000976">
    <property type="term" value="F:transcription cis-regulatory region binding"/>
    <property type="evidence" value="ECO:0007669"/>
    <property type="project" value="TreeGrafter"/>
</dbReference>
<dbReference type="Gene3D" id="1.10.357.10">
    <property type="entry name" value="Tetracycline Repressor, domain 2"/>
    <property type="match status" value="1"/>
</dbReference>
<evidence type="ECO:0000256" key="4">
    <source>
        <dbReference type="PROSITE-ProRule" id="PRU00335"/>
    </source>
</evidence>
<dbReference type="PRINTS" id="PR00455">
    <property type="entry name" value="HTHTETR"/>
</dbReference>
<evidence type="ECO:0000259" key="5">
    <source>
        <dbReference type="PROSITE" id="PS50977"/>
    </source>
</evidence>
<feature type="DNA-binding region" description="H-T-H motif" evidence="4">
    <location>
        <begin position="41"/>
        <end position="60"/>
    </location>
</feature>
<dbReference type="InterPro" id="IPR001647">
    <property type="entry name" value="HTH_TetR"/>
</dbReference>
<dbReference type="PROSITE" id="PS50977">
    <property type="entry name" value="HTH_TETR_2"/>
    <property type="match status" value="1"/>
</dbReference>
<comment type="caution">
    <text evidence="6">The sequence shown here is derived from an EMBL/GenBank/DDBJ whole genome shotgun (WGS) entry which is preliminary data.</text>
</comment>
<dbReference type="SUPFAM" id="SSF46689">
    <property type="entry name" value="Homeodomain-like"/>
    <property type="match status" value="1"/>
</dbReference>
<keyword evidence="1" id="KW-0805">Transcription regulation</keyword>
<gene>
    <name evidence="6" type="ORF">FHS07_001634</name>
</gene>
<evidence type="ECO:0000256" key="2">
    <source>
        <dbReference type="ARBA" id="ARBA00023125"/>
    </source>
</evidence>
<evidence type="ECO:0000313" key="6">
    <source>
        <dbReference type="EMBL" id="MBB3157950.1"/>
    </source>
</evidence>
<evidence type="ECO:0000256" key="1">
    <source>
        <dbReference type="ARBA" id="ARBA00023015"/>
    </source>
</evidence>
<dbReference type="GO" id="GO:0003700">
    <property type="term" value="F:DNA-binding transcription factor activity"/>
    <property type="evidence" value="ECO:0007669"/>
    <property type="project" value="TreeGrafter"/>
</dbReference>
<protein>
    <submittedName>
        <fullName evidence="6">AcrR family transcriptional regulator</fullName>
    </submittedName>
</protein>
<dbReference type="EMBL" id="JACHXY010000001">
    <property type="protein sequence ID" value="MBB3157950.1"/>
    <property type="molecule type" value="Genomic_DNA"/>
</dbReference>
<sequence length="206" mass="22426">METAAAPLGEALRDRRRRETTLEICEAALDLFEEKGVARTTVDEIAARAGVSARTFFRLAGTKEDAVFIDDERFVAAFAEIGADGDDIAALTQALREVFARELDRLHADAHARARFLRVRRLIGHEPTLLGAAIRREATSSDLFVPGIAARIGLSELDVRAAIGLAALEMRTALDEWARRADRGEEANLPALHREIQTVLGAAAAD</sequence>
<evidence type="ECO:0000313" key="7">
    <source>
        <dbReference type="Proteomes" id="UP000543579"/>
    </source>
</evidence>
<dbReference type="Pfam" id="PF00440">
    <property type="entry name" value="TetR_N"/>
    <property type="match status" value="1"/>
</dbReference>
<keyword evidence="2 4" id="KW-0238">DNA-binding</keyword>
<dbReference type="Proteomes" id="UP000543579">
    <property type="component" value="Unassembled WGS sequence"/>
</dbReference>
<dbReference type="PANTHER" id="PTHR30055">
    <property type="entry name" value="HTH-TYPE TRANSCRIPTIONAL REGULATOR RUTR"/>
    <property type="match status" value="1"/>
</dbReference>
<organism evidence="6 7">
    <name type="scientific">Microbacterium proteolyticum</name>
    <dbReference type="NCBI Taxonomy" id="1572644"/>
    <lineage>
        <taxon>Bacteria</taxon>
        <taxon>Bacillati</taxon>
        <taxon>Actinomycetota</taxon>
        <taxon>Actinomycetes</taxon>
        <taxon>Micrococcales</taxon>
        <taxon>Microbacteriaceae</taxon>
        <taxon>Microbacterium</taxon>
    </lineage>
</organism>
<name>A0A7W5CIR8_9MICO</name>
<feature type="domain" description="HTH tetR-type" evidence="5">
    <location>
        <begin position="18"/>
        <end position="78"/>
    </location>
</feature>
<dbReference type="InterPro" id="IPR009057">
    <property type="entry name" value="Homeodomain-like_sf"/>
</dbReference>
<proteinExistence type="predicted"/>
<evidence type="ECO:0000256" key="3">
    <source>
        <dbReference type="ARBA" id="ARBA00023163"/>
    </source>
</evidence>
<dbReference type="PANTHER" id="PTHR30055:SF238">
    <property type="entry name" value="MYCOFACTOCIN BIOSYNTHESIS TRANSCRIPTIONAL REGULATOR MFTR-RELATED"/>
    <property type="match status" value="1"/>
</dbReference>
<dbReference type="RefSeq" id="WP_183419316.1">
    <property type="nucleotide sequence ID" value="NZ_JACHXY010000001.1"/>
</dbReference>
<keyword evidence="3" id="KW-0804">Transcription</keyword>
<accession>A0A7W5CIR8</accession>
<reference evidence="6 7" key="1">
    <citation type="submission" date="2020-08" db="EMBL/GenBank/DDBJ databases">
        <title>Genomic Encyclopedia of Type Strains, Phase III (KMG-III): the genomes of soil and plant-associated and newly described type strains.</title>
        <authorList>
            <person name="Whitman W."/>
        </authorList>
    </citation>
    <scope>NUCLEOTIDE SEQUENCE [LARGE SCALE GENOMIC DNA]</scope>
    <source>
        <strain evidence="6 7">CECT 8356</strain>
    </source>
</reference>
<dbReference type="AlphaFoldDB" id="A0A7W5CIR8"/>
<dbReference type="InterPro" id="IPR050109">
    <property type="entry name" value="HTH-type_TetR-like_transc_reg"/>
</dbReference>